<dbReference type="InterPro" id="IPR003593">
    <property type="entry name" value="AAA+_ATPase"/>
</dbReference>
<evidence type="ECO:0000259" key="4">
    <source>
        <dbReference type="PROSITE" id="PS50045"/>
    </source>
</evidence>
<gene>
    <name evidence="7" type="ORF">IV66_GL000483</name>
</gene>
<evidence type="ECO:0000313" key="8">
    <source>
        <dbReference type="Proteomes" id="UP000051886"/>
    </source>
</evidence>
<dbReference type="PROSITE" id="PS00676">
    <property type="entry name" value="SIGMA54_INTERACT_2"/>
    <property type="match status" value="1"/>
</dbReference>
<feature type="domain" description="PTS EIIA type-4" evidence="5">
    <location>
        <begin position="543"/>
        <end position="678"/>
    </location>
</feature>
<accession>A0A0R2LHL6</accession>
<dbReference type="PANTHER" id="PTHR32071">
    <property type="entry name" value="TRANSCRIPTIONAL REGULATORY PROTEIN"/>
    <property type="match status" value="1"/>
</dbReference>
<dbReference type="OrthoDB" id="9771372at2"/>
<dbReference type="PANTHER" id="PTHR32071:SF38">
    <property type="entry name" value="PSP OPERON TRANSCRIPTIONAL ACTIVATOR"/>
    <property type="match status" value="1"/>
</dbReference>
<dbReference type="Proteomes" id="UP000051886">
    <property type="component" value="Unassembled WGS sequence"/>
</dbReference>
<dbReference type="Pfam" id="PF25601">
    <property type="entry name" value="AAA_lid_14"/>
    <property type="match status" value="1"/>
</dbReference>
<sequence>MNGMLQKEMQDYILKQSELFLNSFKSTDGLTTVKLAKHEQIDRTVASRYLNQQVKQGKMCKINIRPVIFIKTNFSEIRQEYKSITEFQKHYLRLMKNSAFDEVIGSNGGLKKQVDQIKAALLYPDNGLPAIIFGESGTGKGHLVKKSYQYAINAGILLKAAPFIMINCAQYADNPELLSSILFGYVKGAFTGADKRKNGVLQGADGGILFLDEVHRLNAEGQEKLFNYMDNGFFSPLGDNNEKIYSSARLIFATTERRENFLETFLRRVPIVINMPTLEKRGPTEKRRLIEMFFLKESKKIQKNIVVSEHVLTKLSQHRYAANVGEAENIIKNMVALSYSKKANSNSEVLITIKDLPTAFLSNEKATHNIPSNKKVVFDFRDKISVKNNQNRAASRQIMDAWKYMHQMDIHHVLERDKYEYIVNNLMNYLYFSVLESEDILFKYIISEVRDILQLMQYGEKFYNNNNLLYKISAYIYYLLEFSKEIPETLKLSSKVRSLFSKEYKFIQKIKPLMEKQFEIKITDLDIIWLSIMIAREDLPVDIIPAVIMAHGYATASSIADTCNGILKYPVYQSIDMLPSASSEEMVNSLRNIIGELSPTNGLVILIDMGSLTQTIDKIKRFFSYPVLVVNKVSTPVALEVGNYLQQHIELRRINQLIGNTRVESTFHKPLKNTRNVIVTTCMTGMGTAEQIGNLLRESFSGIIDVEVLPFEFYRVNEDINKIVTDGANVICIVGIDDPQVEGIPYLGLEDIISGEKIDDLKKILLNVATAENVNVAEHKMVKNFSLSRVMGSLTILSPEKVLSVIEGFLNNTAQELGESISNKNQIALYVHIASMIERLVRNQGIKQYQGDNSLIVKDDVYSVLKKKLSVIEDEFLISVTDAEIAYIRDLITK</sequence>
<dbReference type="InterPro" id="IPR036662">
    <property type="entry name" value="PTS_EIIA_man-typ_sf"/>
</dbReference>
<dbReference type="InterPro" id="IPR002078">
    <property type="entry name" value="Sigma_54_int"/>
</dbReference>
<proteinExistence type="predicted"/>
<keyword evidence="8" id="KW-1185">Reference proteome</keyword>
<dbReference type="EMBL" id="JQCN01000011">
    <property type="protein sequence ID" value="KRO01295.1"/>
    <property type="molecule type" value="Genomic_DNA"/>
</dbReference>
<organism evidence="7 8">
    <name type="scientific">Ligilactobacillus pobuzihii</name>
    <dbReference type="NCBI Taxonomy" id="449659"/>
    <lineage>
        <taxon>Bacteria</taxon>
        <taxon>Bacillati</taxon>
        <taxon>Bacillota</taxon>
        <taxon>Bacilli</taxon>
        <taxon>Lactobacillales</taxon>
        <taxon>Lactobacillaceae</taxon>
        <taxon>Ligilactobacillus</taxon>
    </lineage>
</organism>
<keyword evidence="2" id="KW-0547">Nucleotide-binding</keyword>
<dbReference type="PROSITE" id="PS51096">
    <property type="entry name" value="PTS_EIIA_TYPE_4"/>
    <property type="match status" value="1"/>
</dbReference>
<evidence type="ECO:0000256" key="1">
    <source>
        <dbReference type="ARBA" id="ARBA00022679"/>
    </source>
</evidence>
<dbReference type="AlphaFoldDB" id="A0A0R2LHL6"/>
<dbReference type="InterPro" id="IPR058031">
    <property type="entry name" value="AAA_lid_NorR"/>
</dbReference>
<dbReference type="SUPFAM" id="SSF53062">
    <property type="entry name" value="PTS system fructose IIA component-like"/>
    <property type="match status" value="1"/>
</dbReference>
<dbReference type="GO" id="GO:0016020">
    <property type="term" value="C:membrane"/>
    <property type="evidence" value="ECO:0007669"/>
    <property type="project" value="InterPro"/>
</dbReference>
<dbReference type="InterPro" id="IPR036634">
    <property type="entry name" value="PRD_sf"/>
</dbReference>
<dbReference type="GO" id="GO:0016740">
    <property type="term" value="F:transferase activity"/>
    <property type="evidence" value="ECO:0007669"/>
    <property type="project" value="UniProtKB-KW"/>
</dbReference>
<dbReference type="InterPro" id="IPR027417">
    <property type="entry name" value="P-loop_NTPase"/>
</dbReference>
<dbReference type="PROSITE" id="PS50045">
    <property type="entry name" value="SIGMA54_INTERACT_4"/>
    <property type="match status" value="1"/>
</dbReference>
<feature type="domain" description="PRD" evidence="6">
    <location>
        <begin position="440"/>
        <end position="544"/>
    </location>
</feature>
<keyword evidence="3" id="KW-0067">ATP-binding</keyword>
<evidence type="ECO:0000259" key="6">
    <source>
        <dbReference type="PROSITE" id="PS51372"/>
    </source>
</evidence>
<dbReference type="STRING" id="449659.IV66_GL000483"/>
<dbReference type="SMART" id="SM00382">
    <property type="entry name" value="AAA"/>
    <property type="match status" value="1"/>
</dbReference>
<dbReference type="GO" id="GO:0005524">
    <property type="term" value="F:ATP binding"/>
    <property type="evidence" value="ECO:0007669"/>
    <property type="project" value="UniProtKB-KW"/>
</dbReference>
<name>A0A0R2LHL6_9LACO</name>
<keyword evidence="1" id="KW-0808">Transferase</keyword>
<evidence type="ECO:0000313" key="7">
    <source>
        <dbReference type="EMBL" id="KRO01295.1"/>
    </source>
</evidence>
<protein>
    <submittedName>
        <fullName evidence="7">Sigma-54 factor interaction domain-containing protein</fullName>
    </submittedName>
</protein>
<dbReference type="Pfam" id="PF00874">
    <property type="entry name" value="PRD"/>
    <property type="match status" value="1"/>
</dbReference>
<dbReference type="SUPFAM" id="SSF63520">
    <property type="entry name" value="PTS-regulatory domain, PRD"/>
    <property type="match status" value="1"/>
</dbReference>
<feature type="domain" description="PRD" evidence="6">
    <location>
        <begin position="797"/>
        <end position="894"/>
    </location>
</feature>
<evidence type="ECO:0000256" key="3">
    <source>
        <dbReference type="ARBA" id="ARBA00022840"/>
    </source>
</evidence>
<dbReference type="PROSITE" id="PS51372">
    <property type="entry name" value="PRD_2"/>
    <property type="match status" value="2"/>
</dbReference>
<dbReference type="InterPro" id="IPR025943">
    <property type="entry name" value="Sigma_54_int_dom_ATP-bd_2"/>
</dbReference>
<reference evidence="7 8" key="1">
    <citation type="journal article" date="2015" name="Genome Announc.">
        <title>Expanding the biotechnology potential of lactobacilli through comparative genomics of 213 strains and associated genera.</title>
        <authorList>
            <person name="Sun Z."/>
            <person name="Harris H.M."/>
            <person name="McCann A."/>
            <person name="Guo C."/>
            <person name="Argimon S."/>
            <person name="Zhang W."/>
            <person name="Yang X."/>
            <person name="Jeffery I.B."/>
            <person name="Cooney J.C."/>
            <person name="Kagawa T.F."/>
            <person name="Liu W."/>
            <person name="Song Y."/>
            <person name="Salvetti E."/>
            <person name="Wrobel A."/>
            <person name="Rasinkangas P."/>
            <person name="Parkhill J."/>
            <person name="Rea M.C."/>
            <person name="O'Sullivan O."/>
            <person name="Ritari J."/>
            <person name="Douillard F.P."/>
            <person name="Paul Ross R."/>
            <person name="Yang R."/>
            <person name="Briner A.E."/>
            <person name="Felis G.E."/>
            <person name="de Vos W.M."/>
            <person name="Barrangou R."/>
            <person name="Klaenhammer T.R."/>
            <person name="Caufield P.W."/>
            <person name="Cui Y."/>
            <person name="Zhang H."/>
            <person name="O'Toole P.W."/>
        </authorList>
    </citation>
    <scope>NUCLEOTIDE SEQUENCE [LARGE SCALE GENOMIC DNA]</scope>
    <source>
        <strain evidence="7 8">NBRC 103219</strain>
    </source>
</reference>
<evidence type="ECO:0000256" key="2">
    <source>
        <dbReference type="ARBA" id="ARBA00022741"/>
    </source>
</evidence>
<dbReference type="Gene3D" id="1.10.1790.10">
    <property type="entry name" value="PRD domain"/>
    <property type="match status" value="1"/>
</dbReference>
<dbReference type="Gene3D" id="3.40.50.510">
    <property type="entry name" value="Phosphotransferase system, mannose-type IIA component"/>
    <property type="match status" value="1"/>
</dbReference>
<dbReference type="CDD" id="cd00009">
    <property type="entry name" value="AAA"/>
    <property type="match status" value="1"/>
</dbReference>
<dbReference type="InterPro" id="IPR004701">
    <property type="entry name" value="PTS_EIIA_man-typ"/>
</dbReference>
<dbReference type="SUPFAM" id="SSF52540">
    <property type="entry name" value="P-loop containing nucleoside triphosphate hydrolases"/>
    <property type="match status" value="1"/>
</dbReference>
<dbReference type="InterPro" id="IPR011608">
    <property type="entry name" value="PRD"/>
</dbReference>
<dbReference type="GO" id="GO:0009401">
    <property type="term" value="P:phosphoenolpyruvate-dependent sugar phosphotransferase system"/>
    <property type="evidence" value="ECO:0007669"/>
    <property type="project" value="InterPro"/>
</dbReference>
<dbReference type="PATRIC" id="fig|449659.4.peg.486"/>
<dbReference type="Pfam" id="PF00158">
    <property type="entry name" value="Sigma54_activat"/>
    <property type="match status" value="1"/>
</dbReference>
<dbReference type="GO" id="GO:0006355">
    <property type="term" value="P:regulation of DNA-templated transcription"/>
    <property type="evidence" value="ECO:0007669"/>
    <property type="project" value="InterPro"/>
</dbReference>
<evidence type="ECO:0000259" key="5">
    <source>
        <dbReference type="PROSITE" id="PS51096"/>
    </source>
</evidence>
<comment type="caution">
    <text evidence="7">The sequence shown here is derived from an EMBL/GenBank/DDBJ whole genome shotgun (WGS) entry which is preliminary data.</text>
</comment>
<feature type="domain" description="Sigma-54 factor interaction" evidence="4">
    <location>
        <begin position="103"/>
        <end position="336"/>
    </location>
</feature>
<dbReference type="Gene3D" id="3.40.50.300">
    <property type="entry name" value="P-loop containing nucleotide triphosphate hydrolases"/>
    <property type="match status" value="1"/>
</dbReference>